<protein>
    <recommendedName>
        <fullName evidence="3">CCHC-type domain-containing protein</fullName>
    </recommendedName>
</protein>
<keyword evidence="1" id="KW-0862">Zinc</keyword>
<dbReference type="InterPro" id="IPR001878">
    <property type="entry name" value="Znf_CCHC"/>
</dbReference>
<reference evidence="4" key="2">
    <citation type="submission" date="2025-05" db="UniProtKB">
        <authorList>
            <consortium name="EnsemblMetazoa"/>
        </authorList>
    </citation>
    <scope>IDENTIFICATION</scope>
    <source>
        <strain evidence="4">Foshan</strain>
    </source>
</reference>
<reference evidence="5" key="1">
    <citation type="journal article" date="2015" name="Proc. Natl. Acad. Sci. U.S.A.">
        <title>Genome sequence of the Asian Tiger mosquito, Aedes albopictus, reveals insights into its biology, genetics, and evolution.</title>
        <authorList>
            <person name="Chen X.G."/>
            <person name="Jiang X."/>
            <person name="Gu J."/>
            <person name="Xu M."/>
            <person name="Wu Y."/>
            <person name="Deng Y."/>
            <person name="Zhang C."/>
            <person name="Bonizzoni M."/>
            <person name="Dermauw W."/>
            <person name="Vontas J."/>
            <person name="Armbruster P."/>
            <person name="Huang X."/>
            <person name="Yang Y."/>
            <person name="Zhang H."/>
            <person name="He W."/>
            <person name="Peng H."/>
            <person name="Liu Y."/>
            <person name="Wu K."/>
            <person name="Chen J."/>
            <person name="Lirakis M."/>
            <person name="Topalis P."/>
            <person name="Van Leeuwen T."/>
            <person name="Hall A.B."/>
            <person name="Jiang X."/>
            <person name="Thorpe C."/>
            <person name="Mueller R.L."/>
            <person name="Sun C."/>
            <person name="Waterhouse R.M."/>
            <person name="Yan G."/>
            <person name="Tu Z.J."/>
            <person name="Fang X."/>
            <person name="James A.A."/>
        </authorList>
    </citation>
    <scope>NUCLEOTIDE SEQUENCE [LARGE SCALE GENOMIC DNA]</scope>
    <source>
        <strain evidence="5">Foshan</strain>
    </source>
</reference>
<dbReference type="SUPFAM" id="SSF50630">
    <property type="entry name" value="Acid proteases"/>
    <property type="match status" value="1"/>
</dbReference>
<evidence type="ECO:0000259" key="3">
    <source>
        <dbReference type="PROSITE" id="PS50158"/>
    </source>
</evidence>
<dbReference type="PROSITE" id="PS50158">
    <property type="entry name" value="ZF_CCHC"/>
    <property type="match status" value="1"/>
</dbReference>
<organism evidence="4 5">
    <name type="scientific">Aedes albopictus</name>
    <name type="common">Asian tiger mosquito</name>
    <name type="synonym">Stegomyia albopicta</name>
    <dbReference type="NCBI Taxonomy" id="7160"/>
    <lineage>
        <taxon>Eukaryota</taxon>
        <taxon>Metazoa</taxon>
        <taxon>Ecdysozoa</taxon>
        <taxon>Arthropoda</taxon>
        <taxon>Hexapoda</taxon>
        <taxon>Insecta</taxon>
        <taxon>Pterygota</taxon>
        <taxon>Neoptera</taxon>
        <taxon>Endopterygota</taxon>
        <taxon>Diptera</taxon>
        <taxon>Nematocera</taxon>
        <taxon>Culicoidea</taxon>
        <taxon>Culicidae</taxon>
        <taxon>Culicinae</taxon>
        <taxon>Aedini</taxon>
        <taxon>Aedes</taxon>
        <taxon>Stegomyia</taxon>
    </lineage>
</organism>
<dbReference type="RefSeq" id="XP_062704514.1">
    <property type="nucleotide sequence ID" value="XM_062848530.1"/>
</dbReference>
<dbReference type="Gene3D" id="4.10.60.10">
    <property type="entry name" value="Zinc finger, CCHC-type"/>
    <property type="match status" value="1"/>
</dbReference>
<dbReference type="GeneID" id="134286844"/>
<sequence>MWRALLNHPETDRDPEIKTEQNISSTTPKRAKKEKMAELKSMISKRGAVKSKMSRIRAAIAAAGDDPLAISMAQLRVHSRNVEKYYAEFNDVHDAVMQLAQENQHDAQEAKLVEFEELYNDVQVTIESLMEAHAAEANHGRAILPAGGHQNGQPQVVIHQQALRAPLPTFDGRYENWPKFKSMFQDLMRNSQDSDAVKLFHLDKSLVGSAAGMIDAKTIQDNNYHHAWQILEQRYENKRLIIDVHIQGIMQLKKVSKKSSKELRTLIDECSRHVENLKFHGQPLEGVSELMIIHILSAALDQETRELWEATIEHGDLPNYEDTMEFLQKRCLILERCESAASVLPSYKQTAAKAAPALKGTKISAAATTSSEITCELCEGDHPNFKCSLFKNMSIVQRLAKVRDAKVCFNCLRKGHMVRTCPSQRTCPKCGQKHHSMLHQGQSESSVSQKPKDNPEEVIAEHPVVVNEADADHLESESVSVSTSCLGGGLVRSTKQVLLQTAIIDVIDAHGRLHPCRALLDSGSQANILSEAMAQVLGLPTLKCNITVVGANSVKTQVTKGVNLNFSSRYCAFQDTITCLISEKPTGIVPSVAIDVSSWNIAPEMQLADPDFFRPCEIDLVLASNYVWDLLRFEKVVLGNGTASLRETDLGWIITGTYDPYQQVSDTILLSNVAMQDPLAGHLEKFWAIEEVAELPPHNTEEQEVEQHFLETFRRDETGRFVVQMPFREAVAELEDNRSLALQRFFTLERKLSRQPDLRDQYIQFMREYELLGHCKEIKEENDVQGMPRYYLPHHAVFKLTSSSTKVRVVFDASAKASKYSLNEVMKTGPTVQNDIFSVDLRFRQHVYGFSGDVTKMYRQIRQNH</sequence>
<dbReference type="InterPro" id="IPR021109">
    <property type="entry name" value="Peptidase_aspartic_dom_sf"/>
</dbReference>
<name>A0ABM1YE06_AEDAL</name>
<dbReference type="SMART" id="SM00343">
    <property type="entry name" value="ZnF_C2HC"/>
    <property type="match status" value="1"/>
</dbReference>
<dbReference type="CDD" id="cd00303">
    <property type="entry name" value="retropepsin_like"/>
    <property type="match status" value="1"/>
</dbReference>
<dbReference type="SUPFAM" id="SSF57756">
    <property type="entry name" value="Retrovirus zinc finger-like domains"/>
    <property type="match status" value="1"/>
</dbReference>
<feature type="region of interest" description="Disordered" evidence="2">
    <location>
        <begin position="1"/>
        <end position="35"/>
    </location>
</feature>
<evidence type="ECO:0000313" key="4">
    <source>
        <dbReference type="EnsemblMetazoa" id="AALFPA23_008291.P11178"/>
    </source>
</evidence>
<dbReference type="Gene3D" id="2.40.70.10">
    <property type="entry name" value="Acid Proteases"/>
    <property type="match status" value="1"/>
</dbReference>
<feature type="region of interest" description="Disordered" evidence="2">
    <location>
        <begin position="432"/>
        <end position="453"/>
    </location>
</feature>
<dbReference type="PROSITE" id="PS00141">
    <property type="entry name" value="ASP_PROTEASE"/>
    <property type="match status" value="1"/>
</dbReference>
<dbReference type="PANTHER" id="PTHR47331">
    <property type="entry name" value="PHD-TYPE DOMAIN-CONTAINING PROTEIN"/>
    <property type="match status" value="1"/>
</dbReference>
<feature type="compositionally biased region" description="Basic and acidic residues" evidence="2">
    <location>
        <begin position="9"/>
        <end position="19"/>
    </location>
</feature>
<dbReference type="PANTHER" id="PTHR47331:SF4">
    <property type="entry name" value="PEPTIDASE S1 DOMAIN-CONTAINING PROTEIN"/>
    <property type="match status" value="1"/>
</dbReference>
<dbReference type="Pfam" id="PF03564">
    <property type="entry name" value="DUF1759"/>
    <property type="match status" value="1"/>
</dbReference>
<accession>A0ABM1YE06</accession>
<proteinExistence type="predicted"/>
<feature type="domain" description="CCHC-type" evidence="3">
    <location>
        <begin position="408"/>
        <end position="423"/>
    </location>
</feature>
<evidence type="ECO:0000256" key="2">
    <source>
        <dbReference type="SAM" id="MobiDB-lite"/>
    </source>
</evidence>
<feature type="compositionally biased region" description="Polar residues" evidence="2">
    <location>
        <begin position="439"/>
        <end position="449"/>
    </location>
</feature>
<dbReference type="EnsemblMetazoa" id="AALFPA23_008291.R11178">
    <property type="protein sequence ID" value="AALFPA23_008291.P11178"/>
    <property type="gene ID" value="AALFPA23_008291"/>
</dbReference>
<evidence type="ECO:0000313" key="5">
    <source>
        <dbReference type="Proteomes" id="UP000069940"/>
    </source>
</evidence>
<evidence type="ECO:0000256" key="1">
    <source>
        <dbReference type="PROSITE-ProRule" id="PRU00047"/>
    </source>
</evidence>
<dbReference type="InterPro" id="IPR005312">
    <property type="entry name" value="DUF1759"/>
</dbReference>
<dbReference type="InterPro" id="IPR036875">
    <property type="entry name" value="Znf_CCHC_sf"/>
</dbReference>
<keyword evidence="5" id="KW-1185">Reference proteome</keyword>
<keyword evidence="1" id="KW-0479">Metal-binding</keyword>
<dbReference type="InterPro" id="IPR001969">
    <property type="entry name" value="Aspartic_peptidase_AS"/>
</dbReference>
<keyword evidence="1" id="KW-0863">Zinc-finger</keyword>
<dbReference type="Proteomes" id="UP000069940">
    <property type="component" value="Unassembled WGS sequence"/>
</dbReference>